<evidence type="ECO:0000313" key="2">
    <source>
        <dbReference type="EMBL" id="MCK7611341.1"/>
    </source>
</evidence>
<protein>
    <submittedName>
        <fullName evidence="2">YbaN family protein</fullName>
    </submittedName>
</protein>
<keyword evidence="1" id="KW-1133">Transmembrane helix</keyword>
<feature type="transmembrane region" description="Helical" evidence="1">
    <location>
        <begin position="144"/>
        <end position="162"/>
    </location>
</feature>
<dbReference type="Proteomes" id="UP001431221">
    <property type="component" value="Unassembled WGS sequence"/>
</dbReference>
<proteinExistence type="predicted"/>
<gene>
    <name evidence="2" type="ORF">M0H32_04140</name>
</gene>
<dbReference type="PANTHER" id="PTHR35813:SF1">
    <property type="entry name" value="INNER MEMBRANE PROTEIN YBAN"/>
    <property type="match status" value="1"/>
</dbReference>
<reference evidence="2" key="1">
    <citation type="submission" date="2022-04" db="EMBL/GenBank/DDBJ databases">
        <title>Roseibium sp. CAU 1639 isolated from mud.</title>
        <authorList>
            <person name="Kim W."/>
        </authorList>
    </citation>
    <scope>NUCLEOTIDE SEQUENCE</scope>
    <source>
        <strain evidence="2">CAU 1639</strain>
    </source>
</reference>
<name>A0ABT0GPH0_9HYPH</name>
<keyword evidence="3" id="KW-1185">Reference proteome</keyword>
<sequence length="180" mass="19305">MGDTLKSLLAHVFSTVLFLDKHLYRGAVSYARLIFQRSTQKMPIPEAVVRRTTFKLLGTGCVGLGIVGAFLPLLPSTIFFILAAACFARSSPALEARILSHPVFGPPVIAWREHGAIGRKAKTVAVSGMAFGYGMFVYTAQPVLWLALLVGAFIGGCAAFVVSRPVGPKVTTSDEYSKQS</sequence>
<keyword evidence="1" id="KW-0812">Transmembrane</keyword>
<dbReference type="EMBL" id="JALNMJ010000002">
    <property type="protein sequence ID" value="MCK7611341.1"/>
    <property type="molecule type" value="Genomic_DNA"/>
</dbReference>
<organism evidence="2 3">
    <name type="scientific">Roseibium sediminicola</name>
    <dbReference type="NCBI Taxonomy" id="2933272"/>
    <lineage>
        <taxon>Bacteria</taxon>
        <taxon>Pseudomonadati</taxon>
        <taxon>Pseudomonadota</taxon>
        <taxon>Alphaproteobacteria</taxon>
        <taxon>Hyphomicrobiales</taxon>
        <taxon>Stappiaceae</taxon>
        <taxon>Roseibium</taxon>
    </lineage>
</organism>
<feature type="transmembrane region" description="Helical" evidence="1">
    <location>
        <begin position="55"/>
        <end position="88"/>
    </location>
</feature>
<comment type="caution">
    <text evidence="2">The sequence shown here is derived from an EMBL/GenBank/DDBJ whole genome shotgun (WGS) entry which is preliminary data.</text>
</comment>
<dbReference type="RefSeq" id="WP_248151031.1">
    <property type="nucleotide sequence ID" value="NZ_JALNMJ010000002.1"/>
</dbReference>
<evidence type="ECO:0000313" key="3">
    <source>
        <dbReference type="Proteomes" id="UP001431221"/>
    </source>
</evidence>
<keyword evidence="1" id="KW-0472">Membrane</keyword>
<dbReference type="InterPro" id="IPR007401">
    <property type="entry name" value="DUF454"/>
</dbReference>
<accession>A0ABT0GPH0</accession>
<dbReference type="Pfam" id="PF04304">
    <property type="entry name" value="DUF454"/>
    <property type="match status" value="1"/>
</dbReference>
<evidence type="ECO:0000256" key="1">
    <source>
        <dbReference type="SAM" id="Phobius"/>
    </source>
</evidence>
<dbReference type="PANTHER" id="PTHR35813">
    <property type="entry name" value="INNER MEMBRANE PROTEIN YBAN"/>
    <property type="match status" value="1"/>
</dbReference>